<organism evidence="10 11">
    <name type="scientific">Allacma fusca</name>
    <dbReference type="NCBI Taxonomy" id="39272"/>
    <lineage>
        <taxon>Eukaryota</taxon>
        <taxon>Metazoa</taxon>
        <taxon>Ecdysozoa</taxon>
        <taxon>Arthropoda</taxon>
        <taxon>Hexapoda</taxon>
        <taxon>Collembola</taxon>
        <taxon>Symphypleona</taxon>
        <taxon>Sminthuridae</taxon>
        <taxon>Allacma</taxon>
    </lineage>
</organism>
<keyword evidence="7" id="KW-0325">Glycoprotein</keyword>
<evidence type="ECO:0000256" key="8">
    <source>
        <dbReference type="SAM" id="Phobius"/>
    </source>
</evidence>
<dbReference type="AlphaFoldDB" id="A0A8J2LVK5"/>
<feature type="chain" id="PRO_5035211416" evidence="9">
    <location>
        <begin position="20"/>
        <end position="638"/>
    </location>
</feature>
<evidence type="ECO:0000313" key="11">
    <source>
        <dbReference type="Proteomes" id="UP000708208"/>
    </source>
</evidence>
<keyword evidence="5 8" id="KW-0472">Membrane</keyword>
<dbReference type="Proteomes" id="UP000708208">
    <property type="component" value="Unassembled WGS sequence"/>
</dbReference>
<keyword evidence="6" id="KW-0675">Receptor</keyword>
<evidence type="ECO:0000256" key="9">
    <source>
        <dbReference type="SAM" id="SignalP"/>
    </source>
</evidence>
<comment type="caution">
    <text evidence="10">The sequence shown here is derived from an EMBL/GenBank/DDBJ whole genome shotgun (WGS) entry which is preliminary data.</text>
</comment>
<dbReference type="PANTHER" id="PTHR42643">
    <property type="entry name" value="IONOTROPIC RECEPTOR 20A-RELATED"/>
    <property type="match status" value="1"/>
</dbReference>
<dbReference type="PANTHER" id="PTHR42643:SF24">
    <property type="entry name" value="IONOTROPIC RECEPTOR 60A"/>
    <property type="match status" value="1"/>
</dbReference>
<evidence type="ECO:0000256" key="7">
    <source>
        <dbReference type="ARBA" id="ARBA00023180"/>
    </source>
</evidence>
<gene>
    <name evidence="10" type="ORF">AFUS01_LOCUS39307</name>
</gene>
<protein>
    <submittedName>
        <fullName evidence="10">Uncharacterized protein</fullName>
    </submittedName>
</protein>
<name>A0A8J2LVK5_9HEXA</name>
<evidence type="ECO:0000256" key="2">
    <source>
        <dbReference type="ARBA" id="ARBA00022475"/>
    </source>
</evidence>
<sequence>MKFAVRLNILLIIFNAVANTQIGIHSKQYPEIISTPDLPLFLNTLRSTQKQEFCPFSIFEYYKKNVKTFNTHPSFPNHSETYTSVRADIIEGAAFPKCLDSGSKPALQLLLRKYQNHCDTIVINFAQHVQLDTFAHAIPTIGRKDVDHYIFVSAKVKLVQNLFKALPPKRLKYVLGVILSSKQTTQDVTYFHNSQSVTKNRVNLNGVILKITSLHIPPVLNMKNNQIIGGTMYNLHAGASKNFNFTFDVHLSLDGSGRLLPNGTWVGMVGDLLYHRSDLAAIIRVTPPRYGLIDVANYLWNGDDLIFITSLPQKRIPWAAIFQPFTLFLWVVILVALGAMTLALFFAMVITKLQYTQHDPHLTIIADAMSLINEHYIKYTYSSLITTTGICLDQGAEIQKGTKILVMIWLLSILVIGTGYKDKLFAALTSPDSEVVPRTAEELHARPDYRVVFHYWKSSHFNRINNSENQVHKDLVKRFILEPDIAKCVLMAVFEPKTVCVGGTSVIKLTLASNATLISAFEVAVLSDSIFLNGPMYISVGLQRRSIYLEDISKIVGMFRDGGFMEHWGQRELSSYKAKGMHWITSDPTAYVYQKLKKLIYEYTEITKPLQISNFAVIFCICFVCILCAAVCFVWEIY</sequence>
<evidence type="ECO:0000313" key="10">
    <source>
        <dbReference type="EMBL" id="CAG7829445.1"/>
    </source>
</evidence>
<keyword evidence="11" id="KW-1185">Reference proteome</keyword>
<dbReference type="EMBL" id="CAJVCH010551481">
    <property type="protein sequence ID" value="CAG7829445.1"/>
    <property type="molecule type" value="Genomic_DNA"/>
</dbReference>
<keyword evidence="9" id="KW-0732">Signal</keyword>
<dbReference type="InterPro" id="IPR052192">
    <property type="entry name" value="Insect_Ionotropic_Sensory_Rcpt"/>
</dbReference>
<keyword evidence="2" id="KW-1003">Cell membrane</keyword>
<feature type="transmembrane region" description="Helical" evidence="8">
    <location>
        <begin position="327"/>
        <end position="350"/>
    </location>
</feature>
<evidence type="ECO:0000256" key="1">
    <source>
        <dbReference type="ARBA" id="ARBA00004651"/>
    </source>
</evidence>
<dbReference type="GO" id="GO:0005886">
    <property type="term" value="C:plasma membrane"/>
    <property type="evidence" value="ECO:0007669"/>
    <property type="project" value="UniProtKB-SubCell"/>
</dbReference>
<dbReference type="OrthoDB" id="6419232at2759"/>
<reference evidence="10" key="1">
    <citation type="submission" date="2021-06" db="EMBL/GenBank/DDBJ databases">
        <authorList>
            <person name="Hodson N. C."/>
            <person name="Mongue J. A."/>
            <person name="Jaron S. K."/>
        </authorList>
    </citation>
    <scope>NUCLEOTIDE SEQUENCE</scope>
</reference>
<evidence type="ECO:0000256" key="5">
    <source>
        <dbReference type="ARBA" id="ARBA00023136"/>
    </source>
</evidence>
<accession>A0A8J2LVK5</accession>
<comment type="subcellular location">
    <subcellularLocation>
        <location evidence="1">Cell membrane</location>
        <topology evidence="1">Multi-pass membrane protein</topology>
    </subcellularLocation>
</comment>
<feature type="signal peptide" evidence="9">
    <location>
        <begin position="1"/>
        <end position="19"/>
    </location>
</feature>
<feature type="transmembrane region" description="Helical" evidence="8">
    <location>
        <begin position="615"/>
        <end position="635"/>
    </location>
</feature>
<evidence type="ECO:0000256" key="3">
    <source>
        <dbReference type="ARBA" id="ARBA00022692"/>
    </source>
</evidence>
<keyword evidence="4 8" id="KW-1133">Transmembrane helix</keyword>
<evidence type="ECO:0000256" key="4">
    <source>
        <dbReference type="ARBA" id="ARBA00022989"/>
    </source>
</evidence>
<proteinExistence type="predicted"/>
<evidence type="ECO:0000256" key="6">
    <source>
        <dbReference type="ARBA" id="ARBA00023170"/>
    </source>
</evidence>
<keyword evidence="3 8" id="KW-0812">Transmembrane</keyword>